<gene>
    <name evidence="1" type="ORF">RHD99_03975</name>
</gene>
<dbReference type="Proteomes" id="UP001246690">
    <property type="component" value="Chromosome"/>
</dbReference>
<evidence type="ECO:0000313" key="1">
    <source>
        <dbReference type="EMBL" id="WMY75148.1"/>
    </source>
</evidence>
<reference evidence="1 2" key="1">
    <citation type="submission" date="2023-09" db="EMBL/GenBank/DDBJ databases">
        <title>Buttiauxella selenatireducens sp. nov., isolated from the rhizosphere of Cardamine hupingshanesis.</title>
        <authorList>
            <person name="Zhang S."/>
            <person name="Xu Z."/>
            <person name="Wang H."/>
            <person name="Guo Y."/>
        </authorList>
    </citation>
    <scope>NUCLEOTIDE SEQUENCE [LARGE SCALE GENOMIC DNA]</scope>
    <source>
        <strain evidence="1 2">R73</strain>
    </source>
</reference>
<protein>
    <submittedName>
        <fullName evidence="1">Uncharacterized protein</fullName>
    </submittedName>
</protein>
<sequence length="118" mass="13263">MAHSLKLAAVRITLGAQYFYIPAAQVQRCALVDDETPDIPRFSQWLGLPDEPEQGLHLHLWVPASMVDEGWHFWGELENVTLQAGDIFPLPELVQLCSTLPALRALVKDKSFSPLLSW</sequence>
<name>A0ABY9SCS4_9ENTR</name>
<keyword evidence="2" id="KW-1185">Reference proteome</keyword>
<accession>A0ABY9SCS4</accession>
<proteinExistence type="predicted"/>
<dbReference type="RefSeq" id="WP_309877538.1">
    <property type="nucleotide sequence ID" value="NZ_CP133838.1"/>
</dbReference>
<evidence type="ECO:0000313" key="2">
    <source>
        <dbReference type="Proteomes" id="UP001246690"/>
    </source>
</evidence>
<dbReference type="EMBL" id="CP133838">
    <property type="protein sequence ID" value="WMY75148.1"/>
    <property type="molecule type" value="Genomic_DNA"/>
</dbReference>
<organism evidence="1 2">
    <name type="scientific">Buttiauxella selenatireducens</name>
    <dbReference type="NCBI Taxonomy" id="3073902"/>
    <lineage>
        <taxon>Bacteria</taxon>
        <taxon>Pseudomonadati</taxon>
        <taxon>Pseudomonadota</taxon>
        <taxon>Gammaproteobacteria</taxon>
        <taxon>Enterobacterales</taxon>
        <taxon>Enterobacteriaceae</taxon>
        <taxon>Buttiauxella</taxon>
    </lineage>
</organism>